<dbReference type="EMBL" id="KQ980368">
    <property type="protein sequence ID" value="KYN16337.1"/>
    <property type="molecule type" value="Genomic_DNA"/>
</dbReference>
<accession>A0A151J2M3</accession>
<protein>
    <submittedName>
        <fullName evidence="1">Uncharacterized protein</fullName>
    </submittedName>
</protein>
<dbReference type="AlphaFoldDB" id="A0A151J2M3"/>
<proteinExistence type="predicted"/>
<keyword evidence="2" id="KW-1185">Reference proteome</keyword>
<evidence type="ECO:0000313" key="1">
    <source>
        <dbReference type="EMBL" id="KYN16337.1"/>
    </source>
</evidence>
<sequence>MSLVHNVSSIRYPLKEHYCTELKVEPPYVFVRQQEPVKCHTHGKIRAKCTYLVVIVVSATFF</sequence>
<gene>
    <name evidence="1" type="ORF">ALC57_11419</name>
</gene>
<dbReference type="Proteomes" id="UP000078492">
    <property type="component" value="Unassembled WGS sequence"/>
</dbReference>
<evidence type="ECO:0000313" key="2">
    <source>
        <dbReference type="Proteomes" id="UP000078492"/>
    </source>
</evidence>
<organism evidence="1 2">
    <name type="scientific">Trachymyrmex cornetzi</name>
    <dbReference type="NCBI Taxonomy" id="471704"/>
    <lineage>
        <taxon>Eukaryota</taxon>
        <taxon>Metazoa</taxon>
        <taxon>Ecdysozoa</taxon>
        <taxon>Arthropoda</taxon>
        <taxon>Hexapoda</taxon>
        <taxon>Insecta</taxon>
        <taxon>Pterygota</taxon>
        <taxon>Neoptera</taxon>
        <taxon>Endopterygota</taxon>
        <taxon>Hymenoptera</taxon>
        <taxon>Apocrita</taxon>
        <taxon>Aculeata</taxon>
        <taxon>Formicoidea</taxon>
        <taxon>Formicidae</taxon>
        <taxon>Myrmicinae</taxon>
        <taxon>Trachymyrmex</taxon>
    </lineage>
</organism>
<name>A0A151J2M3_9HYME</name>
<reference evidence="1 2" key="1">
    <citation type="submission" date="2015-09" db="EMBL/GenBank/DDBJ databases">
        <title>Trachymyrmex cornetzi WGS genome.</title>
        <authorList>
            <person name="Nygaard S."/>
            <person name="Hu H."/>
            <person name="Boomsma J."/>
            <person name="Zhang G."/>
        </authorList>
    </citation>
    <scope>NUCLEOTIDE SEQUENCE [LARGE SCALE GENOMIC DNA]</scope>
    <source>
        <strain evidence="1">Tcor2-1</strain>
        <tissue evidence="1">Whole body</tissue>
    </source>
</reference>